<dbReference type="EMBL" id="PZKC01000003">
    <property type="protein sequence ID" value="PTD97359.1"/>
    <property type="molecule type" value="Genomic_DNA"/>
</dbReference>
<evidence type="ECO:0008006" key="4">
    <source>
        <dbReference type="Google" id="ProtNLM"/>
    </source>
</evidence>
<feature type="signal peptide" evidence="1">
    <location>
        <begin position="1"/>
        <end position="25"/>
    </location>
</feature>
<evidence type="ECO:0000313" key="2">
    <source>
        <dbReference type="EMBL" id="PTD97359.1"/>
    </source>
</evidence>
<accession>A0A2T4IHV4</accession>
<evidence type="ECO:0000313" key="3">
    <source>
        <dbReference type="Proteomes" id="UP000241193"/>
    </source>
</evidence>
<proteinExistence type="predicted"/>
<dbReference type="AlphaFoldDB" id="A0A2T4IHV4"/>
<keyword evidence="1" id="KW-0732">Signal</keyword>
<comment type="caution">
    <text evidence="2">The sequence shown here is derived from an EMBL/GenBank/DDBJ whole genome shotgun (WGS) entry which is preliminary data.</text>
</comment>
<gene>
    <name evidence="2" type="ORF">C8261_04970</name>
</gene>
<organism evidence="2 3">
    <name type="scientific">Pseudothauera lacus</name>
    <dbReference type="NCBI Taxonomy" id="2136175"/>
    <lineage>
        <taxon>Bacteria</taxon>
        <taxon>Pseudomonadati</taxon>
        <taxon>Pseudomonadota</taxon>
        <taxon>Betaproteobacteria</taxon>
        <taxon>Rhodocyclales</taxon>
        <taxon>Zoogloeaceae</taxon>
        <taxon>Pseudothauera</taxon>
    </lineage>
</organism>
<protein>
    <recommendedName>
        <fullName evidence="4">DUF4402 domain-containing protein</fullName>
    </recommendedName>
</protein>
<evidence type="ECO:0000256" key="1">
    <source>
        <dbReference type="SAM" id="SignalP"/>
    </source>
</evidence>
<dbReference type="Proteomes" id="UP000241193">
    <property type="component" value="Unassembled WGS sequence"/>
</dbReference>
<dbReference type="Pfam" id="PF14352">
    <property type="entry name" value="DUF4402"/>
    <property type="match status" value="1"/>
</dbReference>
<reference evidence="2 3" key="2">
    <citation type="submission" date="2018-04" db="EMBL/GenBank/DDBJ databases">
        <title>Thauera lacus sp. nov., isolated from an saline lake in Inner Mongolia, China.</title>
        <authorList>
            <person name="Liang Q.-Y."/>
        </authorList>
    </citation>
    <scope>NUCLEOTIDE SEQUENCE [LARGE SCALE GENOMIC DNA]</scope>
    <source>
        <strain evidence="2 3">D20</strain>
    </source>
</reference>
<keyword evidence="3" id="KW-1185">Reference proteome</keyword>
<sequence length="324" mass="34140">MQSSSVRLLQTALLTALAWATNGYAAPALDVEQMLDFGILALRDNTTPSALRISAAGQAVSSGEIIVIGGARAGEYRLNGFPPGVRLRIEIDDGTLSEGGFGIPEFFLTTAFEHPEEVFSATSGEATFRLGARLQNSASGTLYADAPYSGSVQLHVQYWSPEAQGYLTFTETLEFSARVRSTLALEELRPLSFGALAAHSHPVDIATLTLSPAGTLESGTSSGARLTPLGGAQSGRIRVSGAAPNHMLHITPQAGSVLLSHTDPNINAPQFLARNFTTLPAGSGRSSANGELELAIGATLETLADPRPYLDGQYRGTYELTISY</sequence>
<feature type="chain" id="PRO_5015691446" description="DUF4402 domain-containing protein" evidence="1">
    <location>
        <begin position="26"/>
        <end position="324"/>
    </location>
</feature>
<reference evidence="2 3" key="1">
    <citation type="submission" date="2018-03" db="EMBL/GenBank/DDBJ databases">
        <authorList>
            <person name="Keele B.F."/>
        </authorList>
    </citation>
    <scope>NUCLEOTIDE SEQUENCE [LARGE SCALE GENOMIC DNA]</scope>
    <source>
        <strain evidence="2 3">D20</strain>
    </source>
</reference>
<dbReference type="InterPro" id="IPR025514">
    <property type="entry name" value="DUF4402"/>
</dbReference>
<name>A0A2T4IHV4_9RHOO</name>
<dbReference type="OrthoDB" id="7359363at2"/>